<dbReference type="OrthoDB" id="407630at2759"/>
<evidence type="ECO:0000313" key="3">
    <source>
        <dbReference type="Proteomes" id="UP000242188"/>
    </source>
</evidence>
<dbReference type="STRING" id="6573.A0A210QFB2"/>
<keyword evidence="3" id="KW-1185">Reference proteome</keyword>
<dbReference type="GO" id="GO:0005758">
    <property type="term" value="C:mitochondrial intermembrane space"/>
    <property type="evidence" value="ECO:0007669"/>
    <property type="project" value="InterPro"/>
</dbReference>
<name>A0A210QFB2_MIZYE</name>
<evidence type="ECO:0000259" key="1">
    <source>
        <dbReference type="PROSITE" id="PS50904"/>
    </source>
</evidence>
<reference evidence="2 3" key="1">
    <citation type="journal article" date="2017" name="Nat. Ecol. Evol.">
        <title>Scallop genome provides insights into evolution of bilaterian karyotype and development.</title>
        <authorList>
            <person name="Wang S."/>
            <person name="Zhang J."/>
            <person name="Jiao W."/>
            <person name="Li J."/>
            <person name="Xun X."/>
            <person name="Sun Y."/>
            <person name="Guo X."/>
            <person name="Huan P."/>
            <person name="Dong B."/>
            <person name="Zhang L."/>
            <person name="Hu X."/>
            <person name="Sun X."/>
            <person name="Wang J."/>
            <person name="Zhao C."/>
            <person name="Wang Y."/>
            <person name="Wang D."/>
            <person name="Huang X."/>
            <person name="Wang R."/>
            <person name="Lv J."/>
            <person name="Li Y."/>
            <person name="Zhang Z."/>
            <person name="Liu B."/>
            <person name="Lu W."/>
            <person name="Hui Y."/>
            <person name="Liang J."/>
            <person name="Zhou Z."/>
            <person name="Hou R."/>
            <person name="Li X."/>
            <person name="Liu Y."/>
            <person name="Li H."/>
            <person name="Ning X."/>
            <person name="Lin Y."/>
            <person name="Zhao L."/>
            <person name="Xing Q."/>
            <person name="Dou J."/>
            <person name="Li Y."/>
            <person name="Mao J."/>
            <person name="Guo H."/>
            <person name="Dou H."/>
            <person name="Li T."/>
            <person name="Mu C."/>
            <person name="Jiang W."/>
            <person name="Fu Q."/>
            <person name="Fu X."/>
            <person name="Miao Y."/>
            <person name="Liu J."/>
            <person name="Yu Q."/>
            <person name="Li R."/>
            <person name="Liao H."/>
            <person name="Li X."/>
            <person name="Kong Y."/>
            <person name="Jiang Z."/>
            <person name="Chourrout D."/>
            <person name="Li R."/>
            <person name="Bao Z."/>
        </authorList>
    </citation>
    <scope>NUCLEOTIDE SEQUENCE [LARGE SCALE GENOMIC DNA]</scope>
    <source>
        <strain evidence="2 3">PY_sf001</strain>
    </source>
</reference>
<dbReference type="AlphaFoldDB" id="A0A210QFB2"/>
<sequence length="196" mass="22222">MKETTACHIFQHPWDTVVQAVWRKYPNPVSESVIGTDIVDREINKQGILQTHRLMKTQWFVPVVGRALIGDQKVAYGSEHSECDPKNKTLTVISKNITYSSLVTIAETLTYSPGPEGQNQTHLNHCTKVTVNNRMPLASYWEKLVTNIVESNTSKVRSTVSPWPAQVLYISTPHGYWKFCLCSSYFPSQYKGGILY</sequence>
<dbReference type="Pfam" id="PF04707">
    <property type="entry name" value="PRELI"/>
    <property type="match status" value="1"/>
</dbReference>
<proteinExistence type="predicted"/>
<dbReference type="InterPro" id="IPR006797">
    <property type="entry name" value="PRELI/MSF1_dom"/>
</dbReference>
<organism evidence="2 3">
    <name type="scientific">Mizuhopecten yessoensis</name>
    <name type="common">Japanese scallop</name>
    <name type="synonym">Patinopecten yessoensis</name>
    <dbReference type="NCBI Taxonomy" id="6573"/>
    <lineage>
        <taxon>Eukaryota</taxon>
        <taxon>Metazoa</taxon>
        <taxon>Spiralia</taxon>
        <taxon>Lophotrochozoa</taxon>
        <taxon>Mollusca</taxon>
        <taxon>Bivalvia</taxon>
        <taxon>Autobranchia</taxon>
        <taxon>Pteriomorphia</taxon>
        <taxon>Pectinida</taxon>
        <taxon>Pectinoidea</taxon>
        <taxon>Pectinidae</taxon>
        <taxon>Mizuhopecten</taxon>
    </lineage>
</organism>
<dbReference type="PANTHER" id="PTHR11158">
    <property type="entry name" value="MSF1/PX19 RELATED"/>
    <property type="match status" value="1"/>
</dbReference>
<dbReference type="PROSITE" id="PS50904">
    <property type="entry name" value="PRELI_MSF1"/>
    <property type="match status" value="1"/>
</dbReference>
<evidence type="ECO:0000313" key="2">
    <source>
        <dbReference type="EMBL" id="OWF47430.1"/>
    </source>
</evidence>
<protein>
    <submittedName>
        <fullName evidence="2">Protein slowmo</fullName>
    </submittedName>
</protein>
<gene>
    <name evidence="2" type="ORF">KP79_PYT01317</name>
</gene>
<dbReference type="EMBL" id="NEDP02003910">
    <property type="protein sequence ID" value="OWF47430.1"/>
    <property type="molecule type" value="Genomic_DNA"/>
</dbReference>
<comment type="caution">
    <text evidence="2">The sequence shown here is derived from an EMBL/GenBank/DDBJ whole genome shotgun (WGS) entry which is preliminary data.</text>
</comment>
<accession>A0A210QFB2</accession>
<feature type="domain" description="PRELI/MSF1" evidence="1">
    <location>
        <begin position="1"/>
        <end position="172"/>
    </location>
</feature>
<dbReference type="Proteomes" id="UP000242188">
    <property type="component" value="Unassembled WGS sequence"/>
</dbReference>
<dbReference type="InterPro" id="IPR037365">
    <property type="entry name" value="Slowmo/Ups"/>
</dbReference>